<dbReference type="Gene3D" id="3.40.50.2000">
    <property type="entry name" value="Glycogen Phosphorylase B"/>
    <property type="match status" value="2"/>
</dbReference>
<dbReference type="Pfam" id="PF00534">
    <property type="entry name" value="Glycos_transf_1"/>
    <property type="match status" value="1"/>
</dbReference>
<dbReference type="SUPFAM" id="SSF53756">
    <property type="entry name" value="UDP-Glycosyltransferase/glycogen phosphorylase"/>
    <property type="match status" value="1"/>
</dbReference>
<dbReference type="InterPro" id="IPR001296">
    <property type="entry name" value="Glyco_trans_1"/>
</dbReference>
<dbReference type="GO" id="GO:0016757">
    <property type="term" value="F:glycosyltransferase activity"/>
    <property type="evidence" value="ECO:0007669"/>
    <property type="project" value="InterPro"/>
</dbReference>
<name>A0A412TJV6_9BACT</name>
<gene>
    <name evidence="3" type="ORF">DWW57_17775</name>
</gene>
<dbReference type="RefSeq" id="WP_118122213.1">
    <property type="nucleotide sequence ID" value="NZ_CABJFF010000015.1"/>
</dbReference>
<dbReference type="InterPro" id="IPR028098">
    <property type="entry name" value="Glyco_trans_4-like_N"/>
</dbReference>
<organism evidence="3 4">
    <name type="scientific">Odoribacter splanchnicus</name>
    <dbReference type="NCBI Taxonomy" id="28118"/>
    <lineage>
        <taxon>Bacteria</taxon>
        <taxon>Pseudomonadati</taxon>
        <taxon>Bacteroidota</taxon>
        <taxon>Bacteroidia</taxon>
        <taxon>Bacteroidales</taxon>
        <taxon>Odoribacteraceae</taxon>
        <taxon>Odoribacter</taxon>
    </lineage>
</organism>
<sequence>MNILLINHYAGSPELGMEFRPYYMAKEWVKMGHQVLIVGGSFSHLRKVQPQGEEDLIDGIRYRWVKLNTYKGNGVGRIRSMFSFVSKLWWGYKKYIGDFEPDVVIASSTYPLDIYPARRIAKYYGAKLVYEVHDLWPLSPMELGGYSKRHPFIMIMQKAENDCYKNVDAVVSMLPLAEEHMKAHGLAAGKFYYVPNGIVLADWKNPTGLPEEHGILLNELHKKGKFIVGFAGAHGIANSLYAVIDAVALVEKQDVVLVLVGGGQEKNNLIKYTQKKKIDNVYFLPPVNKLAIPSLLKEMDVLYVGLQRQSLFRFGISPNKMFDYMMAAKPIIQAIEAGNNLVREADCGIDVEPDNKTEISKAILNLKAMSQEERIEMGENGRRFVLSHHTYQVLGKQFLDIMINLVE</sequence>
<evidence type="ECO:0000313" key="3">
    <source>
        <dbReference type="EMBL" id="RGU54063.1"/>
    </source>
</evidence>
<dbReference type="EMBL" id="QRYC01000039">
    <property type="protein sequence ID" value="RGU54063.1"/>
    <property type="molecule type" value="Genomic_DNA"/>
</dbReference>
<protein>
    <submittedName>
        <fullName evidence="3">Glycosyltransferase WbuB</fullName>
    </submittedName>
</protein>
<evidence type="ECO:0000313" key="4">
    <source>
        <dbReference type="Proteomes" id="UP000284243"/>
    </source>
</evidence>
<dbReference type="AlphaFoldDB" id="A0A412TJV6"/>
<feature type="domain" description="Glycosyltransferase subfamily 4-like N-terminal" evidence="2">
    <location>
        <begin position="16"/>
        <end position="200"/>
    </location>
</feature>
<dbReference type="PANTHER" id="PTHR12526">
    <property type="entry name" value="GLYCOSYLTRANSFERASE"/>
    <property type="match status" value="1"/>
</dbReference>
<proteinExistence type="predicted"/>
<reference evidence="3 4" key="1">
    <citation type="submission" date="2018-08" db="EMBL/GenBank/DDBJ databases">
        <title>A genome reference for cultivated species of the human gut microbiota.</title>
        <authorList>
            <person name="Zou Y."/>
            <person name="Xue W."/>
            <person name="Luo G."/>
        </authorList>
    </citation>
    <scope>NUCLEOTIDE SEQUENCE [LARGE SCALE GENOMIC DNA]</scope>
    <source>
        <strain evidence="3 4">AF16-14</strain>
    </source>
</reference>
<keyword evidence="3" id="KW-0808">Transferase</keyword>
<dbReference type="PANTHER" id="PTHR12526:SF622">
    <property type="entry name" value="GLYCOSYLTRANSFERASE (GROUP I)"/>
    <property type="match status" value="1"/>
</dbReference>
<dbReference type="Proteomes" id="UP000284243">
    <property type="component" value="Unassembled WGS sequence"/>
</dbReference>
<accession>A0A412TJV6</accession>
<evidence type="ECO:0000259" key="2">
    <source>
        <dbReference type="Pfam" id="PF13439"/>
    </source>
</evidence>
<dbReference type="Pfam" id="PF13439">
    <property type="entry name" value="Glyco_transf_4"/>
    <property type="match status" value="1"/>
</dbReference>
<evidence type="ECO:0000259" key="1">
    <source>
        <dbReference type="Pfam" id="PF00534"/>
    </source>
</evidence>
<dbReference type="CDD" id="cd03794">
    <property type="entry name" value="GT4_WbuB-like"/>
    <property type="match status" value="1"/>
</dbReference>
<feature type="domain" description="Glycosyl transferase family 1" evidence="1">
    <location>
        <begin position="220"/>
        <end position="383"/>
    </location>
</feature>
<comment type="caution">
    <text evidence="3">The sequence shown here is derived from an EMBL/GenBank/DDBJ whole genome shotgun (WGS) entry which is preliminary data.</text>
</comment>